<proteinExistence type="predicted"/>
<evidence type="ECO:0000313" key="1">
    <source>
        <dbReference type="EMBL" id="MCU7695358.1"/>
    </source>
</evidence>
<dbReference type="Pfam" id="PF11138">
    <property type="entry name" value="DUF2911"/>
    <property type="match status" value="1"/>
</dbReference>
<comment type="caution">
    <text evidence="1">The sequence shown here is derived from an EMBL/GenBank/DDBJ whole genome shotgun (WGS) entry which is preliminary data.</text>
</comment>
<evidence type="ECO:0000313" key="2">
    <source>
        <dbReference type="Proteomes" id="UP001209317"/>
    </source>
</evidence>
<dbReference type="AlphaFoldDB" id="A0AAE3INV6"/>
<keyword evidence="2" id="KW-1185">Reference proteome</keyword>
<name>A0AAE3INV6_9BACT</name>
<sequence>MKHLFTFFILLSFFTVDANAQKKPRLSPMDSVSTEIRGGKTIKIVYSRPTLRERALKDIITFGEVWRTGANEATTFETDSDLTIEGKRLPAGKYSLYTIPAKTQTTVIFNKNWDQWGTKYDEDFDALRIKVPTRQAKRSTEQLTIDIRKNGTVSIDWEKMQINFKVK</sequence>
<dbReference type="Proteomes" id="UP001209317">
    <property type="component" value="Unassembled WGS sequence"/>
</dbReference>
<protein>
    <submittedName>
        <fullName evidence="1">DUF2911 domain-containing protein</fullName>
    </submittedName>
</protein>
<gene>
    <name evidence="1" type="ORF">OD355_12595</name>
</gene>
<organism evidence="1 2">
    <name type="scientific">Haoranjiania flava</name>
    <dbReference type="NCBI Taxonomy" id="1856322"/>
    <lineage>
        <taxon>Bacteria</taxon>
        <taxon>Pseudomonadati</taxon>
        <taxon>Bacteroidota</taxon>
        <taxon>Chitinophagia</taxon>
        <taxon>Chitinophagales</taxon>
        <taxon>Chitinophagaceae</taxon>
        <taxon>Haoranjiania</taxon>
    </lineage>
</organism>
<accession>A0AAE3INV6</accession>
<dbReference type="RefSeq" id="WP_263038846.1">
    <property type="nucleotide sequence ID" value="NZ_JAOTPL010000024.1"/>
</dbReference>
<dbReference type="InterPro" id="IPR021314">
    <property type="entry name" value="DUF2911"/>
</dbReference>
<reference evidence="1" key="1">
    <citation type="submission" date="2022-10" db="EMBL/GenBank/DDBJ databases">
        <authorList>
            <person name="Kim H.S."/>
            <person name="Kim J.-S."/>
            <person name="Suh M.K."/>
            <person name="Eom M.K."/>
            <person name="Lee J.-S."/>
        </authorList>
    </citation>
    <scope>NUCLEOTIDE SEQUENCE</scope>
    <source>
        <strain evidence="1">LIP-5</strain>
    </source>
</reference>
<dbReference type="EMBL" id="JAOTPL010000024">
    <property type="protein sequence ID" value="MCU7695358.1"/>
    <property type="molecule type" value="Genomic_DNA"/>
</dbReference>